<dbReference type="Pfam" id="PF13458">
    <property type="entry name" value="Peripla_BP_6"/>
    <property type="match status" value="1"/>
</dbReference>
<keyword evidence="2" id="KW-0732">Signal</keyword>
<dbReference type="Gene3D" id="3.40.50.2300">
    <property type="match status" value="2"/>
</dbReference>
<keyword evidence="3" id="KW-1133">Transmembrane helix</keyword>
<accession>A0ABS8I701</accession>
<dbReference type="InterPro" id="IPR028082">
    <property type="entry name" value="Peripla_BP_I"/>
</dbReference>
<gene>
    <name evidence="6" type="ORF">LC586_10010</name>
</gene>
<feature type="domain" description="Leucine-binding protein" evidence="5">
    <location>
        <begin position="560"/>
        <end position="849"/>
    </location>
</feature>
<dbReference type="PANTHER" id="PTHR30483:SF6">
    <property type="entry name" value="PERIPLASMIC BINDING PROTEIN OF ABC TRANSPORTER FOR NATURAL AMINO ACIDS"/>
    <property type="match status" value="1"/>
</dbReference>
<keyword evidence="7" id="KW-1185">Reference proteome</keyword>
<dbReference type="PANTHER" id="PTHR30483">
    <property type="entry name" value="LEUCINE-SPECIFIC-BINDING PROTEIN"/>
    <property type="match status" value="1"/>
</dbReference>
<dbReference type="CDD" id="cd06268">
    <property type="entry name" value="PBP1_ABC_transporter_LIVBP-like"/>
    <property type="match status" value="1"/>
</dbReference>
<evidence type="ECO:0000256" key="3">
    <source>
        <dbReference type="SAM" id="Phobius"/>
    </source>
</evidence>
<dbReference type="Pfam" id="PF12770">
    <property type="entry name" value="CHAT"/>
    <property type="match status" value="1"/>
</dbReference>
<reference evidence="6 7" key="1">
    <citation type="journal article" date="2021" name="Microorganisms">
        <title>Genome Evolution of Filamentous Cyanobacterium Nostoc Species: From Facultative Symbiosis to Free Living.</title>
        <authorList>
            <person name="Huo D."/>
            <person name="Li H."/>
            <person name="Cai F."/>
            <person name="Guo X."/>
            <person name="Qiao Z."/>
            <person name="Wang W."/>
            <person name="Yu G."/>
            <person name="Li R."/>
        </authorList>
    </citation>
    <scope>NUCLEOTIDE SEQUENCE [LARGE SCALE GENOMIC DNA]</scope>
    <source>
        <strain evidence="6 7">CHAB 5714</strain>
    </source>
</reference>
<protein>
    <submittedName>
        <fullName evidence="6">ABC transporter substrate-binding protein</fullName>
    </submittedName>
</protein>
<comment type="similarity">
    <text evidence="1">Belongs to the leucine-binding protein family.</text>
</comment>
<name>A0ABS8I701_9NOSO</name>
<dbReference type="RefSeq" id="WP_229484396.1">
    <property type="nucleotide sequence ID" value="NZ_JAIVFQ010000010.1"/>
</dbReference>
<dbReference type="InterPro" id="IPR051010">
    <property type="entry name" value="BCAA_transport"/>
</dbReference>
<proteinExistence type="inferred from homology"/>
<dbReference type="InterPro" id="IPR028081">
    <property type="entry name" value="Leu-bd"/>
</dbReference>
<dbReference type="InterPro" id="IPR024983">
    <property type="entry name" value="CHAT_dom"/>
</dbReference>
<feature type="domain" description="CHAT" evidence="4">
    <location>
        <begin position="199"/>
        <end position="343"/>
    </location>
</feature>
<evidence type="ECO:0000313" key="6">
    <source>
        <dbReference type="EMBL" id="MCC5599548.1"/>
    </source>
</evidence>
<evidence type="ECO:0000259" key="4">
    <source>
        <dbReference type="Pfam" id="PF12770"/>
    </source>
</evidence>
<feature type="transmembrane region" description="Helical" evidence="3">
    <location>
        <begin position="392"/>
        <end position="413"/>
    </location>
</feature>
<evidence type="ECO:0000313" key="7">
    <source>
        <dbReference type="Proteomes" id="UP001199525"/>
    </source>
</evidence>
<evidence type="ECO:0000256" key="2">
    <source>
        <dbReference type="ARBA" id="ARBA00022729"/>
    </source>
</evidence>
<dbReference type="Proteomes" id="UP001199525">
    <property type="component" value="Unassembled WGS sequence"/>
</dbReference>
<evidence type="ECO:0000259" key="5">
    <source>
        <dbReference type="Pfam" id="PF13458"/>
    </source>
</evidence>
<evidence type="ECO:0000256" key="1">
    <source>
        <dbReference type="ARBA" id="ARBA00010062"/>
    </source>
</evidence>
<dbReference type="SUPFAM" id="SSF53822">
    <property type="entry name" value="Periplasmic binding protein-like I"/>
    <property type="match status" value="1"/>
</dbReference>
<keyword evidence="3" id="KW-0472">Membrane</keyword>
<dbReference type="EMBL" id="JAIVFQ010000010">
    <property type="protein sequence ID" value="MCC5599548.1"/>
    <property type="molecule type" value="Genomic_DNA"/>
</dbReference>
<keyword evidence="3" id="KW-0812">Transmembrane</keyword>
<comment type="caution">
    <text evidence="6">The sequence shown here is derived from an EMBL/GenBank/DDBJ whole genome shotgun (WGS) entry which is preliminary data.</text>
</comment>
<sequence>MAKPPSSPQLPQNVAVVLRISAGSFVDGFSVSLQILEDGQIIQEHDDLPLIPAAPEIPQLYQEWQNISLEGSRQLQAVSGQVTNVANLENWRQRTQRLEDYCRRWFQDRAFSSLRDRIRANTRVRTDQSVPIIIRCPTRDDNQNELLRRLPWHVWDLFTNLPNGEFALFTNFRPQVATLEAPVKVLAIFGSSQGGLQLEQDQAALEILKQRGAEIITQSEPSEETLSGLLFDEDWDILFFAGHSSSQGTSGQIQISQGNFLPLHALRQSLTKAVTRGLKLAIFNSCDGLGIADFLVGLNVPAVIVMREPVPDRIACLFLLYFLKEFSQGTPLCLAVREARDRLESIQSIFPAASWLPTVCLNPNQPELVWPAPTPPPPPSPVSRLRSRLLRLYLVIGFAALAGIIGVVTLIVINRCQIFPSICQQPIVDNIEKFISYGKQPIANSKVKLSEPYLSLKKQGIDAFAQGNYESAVAIFDQLRNQAKQNKGVQVLSQPALAALQDPEILIYRNNAFVNIRHIQNPNLPIYTIAVTAPLNLDAGLSILFGVAQAQDIAVKQEINLQVVIANDSNSPDQAQQVAKILSNDAKILAVVGHYTSPNTCAALKVYSSKELVLISPTSTVVNLQSNPYCGGDPNKVFFRTVSSTRVEAYSLVQYLVDVLKKPQPKVVVFYNSRESFSKDLFDQFVQVLKAFKGGVIATFDLSDPNFDASQLPPQVKDADALAVLPDGQTNDTRAFQKAINIIKLNNGEKPVLGANSLYLQEVINQAKDTTVNRLFLAVDWHQKQCGAAAFAKQINEYWGGDLNRRTALAYEAVQAVLQAIKLSTSPVTRQDIQQKLSQTGIIPGVAASSAIIEGLTISFDERGDRRELTTRAIVTVNDKLRFDLVKDVPCPNQQ</sequence>
<organism evidence="6 7">
    <name type="scientific">Nostoc favosum CHAB5714</name>
    <dbReference type="NCBI Taxonomy" id="2780399"/>
    <lineage>
        <taxon>Bacteria</taxon>
        <taxon>Bacillati</taxon>
        <taxon>Cyanobacteriota</taxon>
        <taxon>Cyanophyceae</taxon>
        <taxon>Nostocales</taxon>
        <taxon>Nostocaceae</taxon>
        <taxon>Nostoc</taxon>
        <taxon>Nostoc favosum</taxon>
    </lineage>
</organism>